<feature type="region of interest" description="Disordered" evidence="2">
    <location>
        <begin position="176"/>
        <end position="195"/>
    </location>
</feature>
<accession>A0ABN7V6Z3</accession>
<dbReference type="EMBL" id="CAJVQB010009981">
    <property type="protein sequence ID" value="CAG8735572.1"/>
    <property type="molecule type" value="Genomic_DNA"/>
</dbReference>
<evidence type="ECO:0000313" key="4">
    <source>
        <dbReference type="Proteomes" id="UP000789901"/>
    </source>
</evidence>
<organism evidence="3 4">
    <name type="scientific">Gigaspora margarita</name>
    <dbReference type="NCBI Taxonomy" id="4874"/>
    <lineage>
        <taxon>Eukaryota</taxon>
        <taxon>Fungi</taxon>
        <taxon>Fungi incertae sedis</taxon>
        <taxon>Mucoromycota</taxon>
        <taxon>Glomeromycotina</taxon>
        <taxon>Glomeromycetes</taxon>
        <taxon>Diversisporales</taxon>
        <taxon>Gigasporaceae</taxon>
        <taxon>Gigaspora</taxon>
    </lineage>
</organism>
<name>A0ABN7V6Z3_GIGMA</name>
<protein>
    <submittedName>
        <fullName evidence="3">25017_t:CDS:1</fullName>
    </submittedName>
</protein>
<feature type="coiled-coil region" evidence="1">
    <location>
        <begin position="11"/>
        <end position="41"/>
    </location>
</feature>
<evidence type="ECO:0000313" key="3">
    <source>
        <dbReference type="EMBL" id="CAG8735572.1"/>
    </source>
</evidence>
<reference evidence="3 4" key="1">
    <citation type="submission" date="2021-06" db="EMBL/GenBank/DDBJ databases">
        <authorList>
            <person name="Kallberg Y."/>
            <person name="Tangrot J."/>
            <person name="Rosling A."/>
        </authorList>
    </citation>
    <scope>NUCLEOTIDE SEQUENCE [LARGE SCALE GENOMIC DNA]</scope>
    <source>
        <strain evidence="3 4">120-4 pot B 10/14</strain>
    </source>
</reference>
<sequence length="346" mass="40940">MSTKVIRELYQESVKKNLEENKIENREIETKKKEIKNQQKLTDIDLDDKSYELYKEETSMIITLDKIDTKKDISKELIESLTIALNRATAIEINSQFIEVDNISNFQLKNQKADSAKKVESEIDTIYCPRIEVKGNKTYDPTTQGLYCQDEIDLRRTYKDCNKKISNAKEIHVEKDKHEAFKDHERPTEPNEETQVKNRLKTFSYCQEPAKMEHIDKIIECYSKIDANKEPDIINDLECTCEDWKKRVKMLKRMTKKPKDKDQNETKKQEEHGRANLNFLCETWMNKVNNLKRIVKTSYKQKYTKRHKIVNIVQDAETLRKDEAQSIRLLPDLKSGYQELKVIYSN</sequence>
<comment type="caution">
    <text evidence="3">The sequence shown here is derived from an EMBL/GenBank/DDBJ whole genome shotgun (WGS) entry which is preliminary data.</text>
</comment>
<gene>
    <name evidence="3" type="ORF">GMARGA_LOCUS14817</name>
</gene>
<proteinExistence type="predicted"/>
<dbReference type="Proteomes" id="UP000789901">
    <property type="component" value="Unassembled WGS sequence"/>
</dbReference>
<evidence type="ECO:0000256" key="2">
    <source>
        <dbReference type="SAM" id="MobiDB-lite"/>
    </source>
</evidence>
<evidence type="ECO:0000256" key="1">
    <source>
        <dbReference type="SAM" id="Coils"/>
    </source>
</evidence>
<keyword evidence="1" id="KW-0175">Coiled coil</keyword>
<feature type="compositionally biased region" description="Basic and acidic residues" evidence="2">
    <location>
        <begin position="176"/>
        <end position="189"/>
    </location>
</feature>
<keyword evidence="4" id="KW-1185">Reference proteome</keyword>